<dbReference type="PaxDb" id="8022-A0A060Z2Y8"/>
<organism evidence="1 2">
    <name type="scientific">Oncorhynchus mykiss</name>
    <name type="common">Rainbow trout</name>
    <name type="synonym">Salmo gairdneri</name>
    <dbReference type="NCBI Taxonomy" id="8022"/>
    <lineage>
        <taxon>Eukaryota</taxon>
        <taxon>Metazoa</taxon>
        <taxon>Chordata</taxon>
        <taxon>Craniata</taxon>
        <taxon>Vertebrata</taxon>
        <taxon>Euteleostomi</taxon>
        <taxon>Actinopterygii</taxon>
        <taxon>Neopterygii</taxon>
        <taxon>Teleostei</taxon>
        <taxon>Protacanthopterygii</taxon>
        <taxon>Salmoniformes</taxon>
        <taxon>Salmonidae</taxon>
        <taxon>Salmoninae</taxon>
        <taxon>Oncorhynchus</taxon>
    </lineage>
</organism>
<sequence length="157" mass="17988">MLAQSINILLRYSTVWIFIPPSPGGVRLLEDSDRRRVRSAARALLTVGAGLPEARRDELQKVIRCFFNDVELAPETLQRAAGLETRIFNESYVPHGLKVVKATAEQGLKGLMELERRWRQHFLSTMTPRYLPSLWSVGHNHNKLLRKYGEDLPIQLN</sequence>
<accession>A0A060Z2Y8</accession>
<dbReference type="EMBL" id="FR924096">
    <property type="protein sequence ID" value="CDQ96099.1"/>
    <property type="molecule type" value="Genomic_DNA"/>
</dbReference>
<dbReference type="STRING" id="8022.A0A060Z2Y8"/>
<evidence type="ECO:0000313" key="2">
    <source>
        <dbReference type="Proteomes" id="UP000193380"/>
    </source>
</evidence>
<protein>
    <submittedName>
        <fullName evidence="1">Uncharacterized protein</fullName>
    </submittedName>
</protein>
<dbReference type="Proteomes" id="UP000193380">
    <property type="component" value="Unassembled WGS sequence"/>
</dbReference>
<name>A0A060Z2Y8_ONCMY</name>
<dbReference type="AlphaFoldDB" id="A0A060Z2Y8"/>
<gene>
    <name evidence="1" type="ORF">GSONMT00002563001</name>
</gene>
<proteinExistence type="predicted"/>
<reference evidence="1" key="1">
    <citation type="journal article" date="2014" name="Nat. Commun.">
        <title>The rainbow trout genome provides novel insights into evolution after whole-genome duplication in vertebrates.</title>
        <authorList>
            <person name="Berthelot C."/>
            <person name="Brunet F."/>
            <person name="Chalopin D."/>
            <person name="Juanchich A."/>
            <person name="Bernard M."/>
            <person name="Noel B."/>
            <person name="Bento P."/>
            <person name="Da Silva C."/>
            <person name="Labadie K."/>
            <person name="Alberti A."/>
            <person name="Aury J.M."/>
            <person name="Louis A."/>
            <person name="Dehais P."/>
            <person name="Bardou P."/>
            <person name="Montfort J."/>
            <person name="Klopp C."/>
            <person name="Cabau C."/>
            <person name="Gaspin C."/>
            <person name="Thorgaard G.H."/>
            <person name="Boussaha M."/>
            <person name="Quillet E."/>
            <person name="Guyomard R."/>
            <person name="Galiana D."/>
            <person name="Bobe J."/>
            <person name="Volff J.N."/>
            <person name="Genet C."/>
            <person name="Wincker P."/>
            <person name="Jaillon O."/>
            <person name="Roest Crollius H."/>
            <person name="Guiguen Y."/>
        </authorList>
    </citation>
    <scope>NUCLEOTIDE SEQUENCE [LARGE SCALE GENOMIC DNA]</scope>
</reference>
<reference evidence="1" key="2">
    <citation type="submission" date="2014-03" db="EMBL/GenBank/DDBJ databases">
        <authorList>
            <person name="Genoscope - CEA"/>
        </authorList>
    </citation>
    <scope>NUCLEOTIDE SEQUENCE</scope>
</reference>
<evidence type="ECO:0000313" key="1">
    <source>
        <dbReference type="EMBL" id="CDQ96099.1"/>
    </source>
</evidence>